<comment type="caution">
    <text evidence="1">The sequence shown here is derived from an EMBL/GenBank/DDBJ whole genome shotgun (WGS) entry which is preliminary data.</text>
</comment>
<protein>
    <submittedName>
        <fullName evidence="1">AidA</fullName>
    </submittedName>
</protein>
<dbReference type="Pfam" id="PF12306">
    <property type="entry name" value="PixA"/>
    <property type="match status" value="1"/>
</dbReference>
<dbReference type="InterPro" id="IPR021087">
    <property type="entry name" value="Uncharacterised_PixA/AidA"/>
</dbReference>
<sequence length="175" mass="18972">MADTEQLIDILVVIDAESVMAQFGSVQPPPTMQKPTSIGKNSNLVYMFVKYDEVVKGDASSNLNVSVHPNNVIRWRGTSLTLNTQYSVMLYACDIAQGQNLISQPTPITPSVTVQVPTLSGNTVTGTTAQNFQDFYFQSVGEGAGSVSYTFSFVITDNSGTPLGYFKWDPSLIIS</sequence>
<dbReference type="RefSeq" id="WP_044198224.1">
    <property type="nucleotide sequence ID" value="NZ_JMCB01000024.1"/>
</dbReference>
<dbReference type="Proteomes" id="UP000028725">
    <property type="component" value="Unassembled WGS sequence"/>
</dbReference>
<evidence type="ECO:0000313" key="1">
    <source>
        <dbReference type="EMBL" id="KFE61977.1"/>
    </source>
</evidence>
<evidence type="ECO:0000313" key="2">
    <source>
        <dbReference type="Proteomes" id="UP000028725"/>
    </source>
</evidence>
<gene>
    <name evidence="1" type="ORF">DB31_4420</name>
</gene>
<dbReference type="Gene3D" id="2.60.40.3910">
    <property type="entry name" value="Inclusion body protein"/>
    <property type="match status" value="1"/>
</dbReference>
<reference evidence="1 2" key="1">
    <citation type="submission" date="2014-04" db="EMBL/GenBank/DDBJ databases">
        <title>Genome assembly of Hyalangium minutum DSM 14724.</title>
        <authorList>
            <person name="Sharma G."/>
            <person name="Subramanian S."/>
        </authorList>
    </citation>
    <scope>NUCLEOTIDE SEQUENCE [LARGE SCALE GENOMIC DNA]</scope>
    <source>
        <strain evidence="1 2">DSM 14724</strain>
    </source>
</reference>
<keyword evidence="2" id="KW-1185">Reference proteome</keyword>
<name>A0A085W2R4_9BACT</name>
<dbReference type="AlphaFoldDB" id="A0A085W2R4"/>
<proteinExistence type="predicted"/>
<accession>A0A085W2R4</accession>
<dbReference type="InterPro" id="IPR038712">
    <property type="entry name" value="PixA-like_sf"/>
</dbReference>
<organism evidence="1 2">
    <name type="scientific">Hyalangium minutum</name>
    <dbReference type="NCBI Taxonomy" id="394096"/>
    <lineage>
        <taxon>Bacteria</taxon>
        <taxon>Pseudomonadati</taxon>
        <taxon>Myxococcota</taxon>
        <taxon>Myxococcia</taxon>
        <taxon>Myxococcales</taxon>
        <taxon>Cystobacterineae</taxon>
        <taxon>Archangiaceae</taxon>
        <taxon>Hyalangium</taxon>
    </lineage>
</organism>
<dbReference type="EMBL" id="JMCB01000024">
    <property type="protein sequence ID" value="KFE61977.1"/>
    <property type="molecule type" value="Genomic_DNA"/>
</dbReference>
<dbReference type="STRING" id="394096.DB31_4420"/>
<dbReference type="OrthoDB" id="5384436at2"/>